<keyword evidence="2 6" id="KW-0560">Oxidoreductase</keyword>
<dbReference type="HOGENOM" id="CLU_005391_0_0_1"/>
<feature type="domain" description="Aldehyde dehydrogenase" evidence="7">
    <location>
        <begin position="27"/>
        <end position="474"/>
    </location>
</feature>
<dbReference type="InterPro" id="IPR016162">
    <property type="entry name" value="Ald_DH_N"/>
</dbReference>
<organism evidence="8 9">
    <name type="scientific">Fonsecaea pedrosoi CBS 271.37</name>
    <dbReference type="NCBI Taxonomy" id="1442368"/>
    <lineage>
        <taxon>Eukaryota</taxon>
        <taxon>Fungi</taxon>
        <taxon>Dikarya</taxon>
        <taxon>Ascomycota</taxon>
        <taxon>Pezizomycotina</taxon>
        <taxon>Eurotiomycetes</taxon>
        <taxon>Chaetothyriomycetidae</taxon>
        <taxon>Chaetothyriales</taxon>
        <taxon>Herpotrichiellaceae</taxon>
        <taxon>Fonsecaea</taxon>
    </lineage>
</organism>
<evidence type="ECO:0000256" key="4">
    <source>
        <dbReference type="ARBA" id="ARBA00049194"/>
    </source>
</evidence>
<evidence type="ECO:0000313" key="8">
    <source>
        <dbReference type="EMBL" id="KIW79439.1"/>
    </source>
</evidence>
<dbReference type="GeneID" id="25305541"/>
<dbReference type="InterPro" id="IPR016160">
    <property type="entry name" value="Ald_DH_CS_CYS"/>
</dbReference>
<evidence type="ECO:0000313" key="9">
    <source>
        <dbReference type="Proteomes" id="UP000053029"/>
    </source>
</evidence>
<evidence type="ECO:0000256" key="6">
    <source>
        <dbReference type="RuleBase" id="RU003345"/>
    </source>
</evidence>
<dbReference type="InterPro" id="IPR044086">
    <property type="entry name" value="LUC3-like"/>
</dbReference>
<evidence type="ECO:0000256" key="5">
    <source>
        <dbReference type="PROSITE-ProRule" id="PRU10007"/>
    </source>
</evidence>
<gene>
    <name evidence="8" type="ORF">Z517_06051</name>
</gene>
<protein>
    <recommendedName>
        <fullName evidence="3">aldehyde dehydrogenase (NAD(+))</fullName>
        <ecNumber evidence="3">1.2.1.3</ecNumber>
    </recommendedName>
</protein>
<dbReference type="AlphaFoldDB" id="A0A0D2H488"/>
<dbReference type="VEuPathDB" id="FungiDB:Z517_06051"/>
<evidence type="ECO:0000256" key="3">
    <source>
        <dbReference type="ARBA" id="ARBA00024226"/>
    </source>
</evidence>
<dbReference type="Gene3D" id="3.40.605.10">
    <property type="entry name" value="Aldehyde Dehydrogenase, Chain A, domain 1"/>
    <property type="match status" value="1"/>
</dbReference>
<dbReference type="InterPro" id="IPR016163">
    <property type="entry name" value="Ald_DH_C"/>
</dbReference>
<dbReference type="InterPro" id="IPR029510">
    <property type="entry name" value="Ald_DH_CS_GLU"/>
</dbReference>
<dbReference type="EMBL" id="KN846972">
    <property type="protein sequence ID" value="KIW79439.1"/>
    <property type="molecule type" value="Genomic_DNA"/>
</dbReference>
<dbReference type="PROSITE" id="PS00070">
    <property type="entry name" value="ALDEHYDE_DEHYDR_CYS"/>
    <property type="match status" value="1"/>
</dbReference>
<sequence length="481" mass="52806">MNGTTELDVFENYFNTIDGKLRDTSAKRHGINPATGEALADVPVATKDDVDDSVEAARRAFKTWSKLPYKERKAAVESFASAIEQLGNSLTRLLTIEQGKPMVVARSELRAGVDRMRSAAKIHIVDEVVWEDERKQCILRYVPLGVCVGIVPWNFPVSLACQKIAPALMAGNTMIVKPSPFTPYCTLKIGELAQRFFPPGVLQVLSGDDQLGPWLTEHHDVDKISFTGSTATGKAIMRSASGTLKRVTLELGGNDASIVCPSVDIKEVAPKIATFSFVNSGQVCLAIKRVYVHESIYDEFLEAIVAYTKALRSGDGLTEGVFVGPLQNDMQFQKAQDFLRNIQKDNLRVVTGDPTAVEKAGYFIKPTIIDRPDESSQIVQEEPFAPILPILSWTDEAEVIDRANNSKMGLGASVWTRDLEQADRIAGQLEAGSVWINSHMELNPMAPFGGHKQSGIGHEMGIQGLKLYCNTKTIFRPKSQP</sequence>
<dbReference type="CDD" id="cd07106">
    <property type="entry name" value="ALDH_AldA-AAD23400"/>
    <property type="match status" value="1"/>
</dbReference>
<dbReference type="Pfam" id="PF00171">
    <property type="entry name" value="Aldedh"/>
    <property type="match status" value="1"/>
</dbReference>
<accession>A0A0D2H488</accession>
<feature type="active site" evidence="5">
    <location>
        <position position="250"/>
    </location>
</feature>
<keyword evidence="9" id="KW-1185">Reference proteome</keyword>
<dbReference type="InterPro" id="IPR015590">
    <property type="entry name" value="Aldehyde_DH_dom"/>
</dbReference>
<dbReference type="PROSITE" id="PS00687">
    <property type="entry name" value="ALDEHYDE_DEHYDR_GLU"/>
    <property type="match status" value="1"/>
</dbReference>
<evidence type="ECO:0000256" key="2">
    <source>
        <dbReference type="ARBA" id="ARBA00023002"/>
    </source>
</evidence>
<dbReference type="RefSeq" id="XP_013283247.1">
    <property type="nucleotide sequence ID" value="XM_013427793.1"/>
</dbReference>
<proteinExistence type="inferred from homology"/>
<dbReference type="Proteomes" id="UP000053029">
    <property type="component" value="Unassembled WGS sequence"/>
</dbReference>
<evidence type="ECO:0000259" key="7">
    <source>
        <dbReference type="Pfam" id="PF00171"/>
    </source>
</evidence>
<dbReference type="EC" id="1.2.1.3" evidence="3"/>
<dbReference type="STRING" id="1442368.A0A0D2H488"/>
<dbReference type="SUPFAM" id="SSF53720">
    <property type="entry name" value="ALDH-like"/>
    <property type="match status" value="1"/>
</dbReference>
<dbReference type="PANTHER" id="PTHR11699">
    <property type="entry name" value="ALDEHYDE DEHYDROGENASE-RELATED"/>
    <property type="match status" value="1"/>
</dbReference>
<dbReference type="FunFam" id="3.40.309.10:FF:000009">
    <property type="entry name" value="Aldehyde dehydrogenase A"/>
    <property type="match status" value="1"/>
</dbReference>
<dbReference type="InterPro" id="IPR016161">
    <property type="entry name" value="Ald_DH/histidinol_DH"/>
</dbReference>
<evidence type="ECO:0000256" key="1">
    <source>
        <dbReference type="ARBA" id="ARBA00009986"/>
    </source>
</evidence>
<comment type="similarity">
    <text evidence="1 6">Belongs to the aldehyde dehydrogenase family.</text>
</comment>
<dbReference type="FunFam" id="3.40.605.10:FF:000007">
    <property type="entry name" value="NAD/NADP-dependent betaine aldehyde dehydrogenase"/>
    <property type="match status" value="1"/>
</dbReference>
<reference evidence="8 9" key="1">
    <citation type="submission" date="2015-01" db="EMBL/GenBank/DDBJ databases">
        <title>The Genome Sequence of Fonsecaea pedrosoi CBS 271.37.</title>
        <authorList>
            <consortium name="The Broad Institute Genomics Platform"/>
            <person name="Cuomo C."/>
            <person name="de Hoog S."/>
            <person name="Gorbushina A."/>
            <person name="Stielow B."/>
            <person name="Teixiera M."/>
            <person name="Abouelleil A."/>
            <person name="Chapman S.B."/>
            <person name="Priest M."/>
            <person name="Young S.K."/>
            <person name="Wortman J."/>
            <person name="Nusbaum C."/>
            <person name="Birren B."/>
        </authorList>
    </citation>
    <scope>NUCLEOTIDE SEQUENCE [LARGE SCALE GENOMIC DNA]</scope>
    <source>
        <strain evidence="8 9">CBS 271.37</strain>
    </source>
</reference>
<dbReference type="GO" id="GO:0004029">
    <property type="term" value="F:aldehyde dehydrogenase (NAD+) activity"/>
    <property type="evidence" value="ECO:0007669"/>
    <property type="project" value="UniProtKB-EC"/>
</dbReference>
<comment type="catalytic activity">
    <reaction evidence="4">
        <text>an aldehyde + NAD(+) + H2O = a carboxylate + NADH + 2 H(+)</text>
        <dbReference type="Rhea" id="RHEA:16185"/>
        <dbReference type="ChEBI" id="CHEBI:15377"/>
        <dbReference type="ChEBI" id="CHEBI:15378"/>
        <dbReference type="ChEBI" id="CHEBI:17478"/>
        <dbReference type="ChEBI" id="CHEBI:29067"/>
        <dbReference type="ChEBI" id="CHEBI:57540"/>
        <dbReference type="ChEBI" id="CHEBI:57945"/>
        <dbReference type="EC" id="1.2.1.3"/>
    </reaction>
</comment>
<name>A0A0D2H488_9EURO</name>
<dbReference type="Gene3D" id="3.40.309.10">
    <property type="entry name" value="Aldehyde Dehydrogenase, Chain A, domain 2"/>
    <property type="match status" value="1"/>
</dbReference>